<evidence type="ECO:0000259" key="7">
    <source>
        <dbReference type="PROSITE" id="PS52035"/>
    </source>
</evidence>
<feature type="region of interest" description="Disordered" evidence="5">
    <location>
        <begin position="276"/>
        <end position="295"/>
    </location>
</feature>
<feature type="region of interest" description="Disordered" evidence="5">
    <location>
        <begin position="304"/>
        <end position="331"/>
    </location>
</feature>
<dbReference type="GO" id="GO:0006508">
    <property type="term" value="P:proteolysis"/>
    <property type="evidence" value="ECO:0007669"/>
    <property type="project" value="InterPro"/>
</dbReference>
<dbReference type="PANTHER" id="PTHR11705">
    <property type="entry name" value="PROTEASE FAMILY M14 CARBOXYPEPTIDASE A,B"/>
    <property type="match status" value="1"/>
</dbReference>
<keyword evidence="4" id="KW-0175">Coiled coil</keyword>
<dbReference type="SMART" id="SM00631">
    <property type="entry name" value="Zn_pept"/>
    <property type="match status" value="1"/>
</dbReference>
<evidence type="ECO:0000256" key="4">
    <source>
        <dbReference type="SAM" id="Coils"/>
    </source>
</evidence>
<feature type="non-terminal residue" evidence="8">
    <location>
        <position position="622"/>
    </location>
</feature>
<comment type="caution">
    <text evidence="8">The sequence shown here is derived from an EMBL/GenBank/DDBJ whole genome shotgun (WGS) entry which is preliminary data.</text>
</comment>
<keyword evidence="9" id="KW-1185">Reference proteome</keyword>
<keyword evidence="6" id="KW-0812">Transmembrane</keyword>
<evidence type="ECO:0000256" key="6">
    <source>
        <dbReference type="SAM" id="Phobius"/>
    </source>
</evidence>
<dbReference type="AlphaFoldDB" id="A0AAE0L808"/>
<dbReference type="GO" id="GO:0005615">
    <property type="term" value="C:extracellular space"/>
    <property type="evidence" value="ECO:0007669"/>
    <property type="project" value="TreeGrafter"/>
</dbReference>
<protein>
    <recommendedName>
        <fullName evidence="7">Peptidase M14 domain-containing protein</fullName>
    </recommendedName>
</protein>
<dbReference type="InterPro" id="IPR000834">
    <property type="entry name" value="Peptidase_M14"/>
</dbReference>
<gene>
    <name evidence="8" type="ORF">CYMTET_16560</name>
</gene>
<evidence type="ECO:0000256" key="5">
    <source>
        <dbReference type="SAM" id="MobiDB-lite"/>
    </source>
</evidence>
<reference evidence="8 9" key="1">
    <citation type="journal article" date="2015" name="Genome Biol. Evol.">
        <title>Comparative Genomics of a Bacterivorous Green Alga Reveals Evolutionary Causalities and Consequences of Phago-Mixotrophic Mode of Nutrition.</title>
        <authorList>
            <person name="Burns J.A."/>
            <person name="Paasch A."/>
            <person name="Narechania A."/>
            <person name="Kim E."/>
        </authorList>
    </citation>
    <scope>NUCLEOTIDE SEQUENCE [LARGE SCALE GENOMIC DNA]</scope>
    <source>
        <strain evidence="8 9">PLY_AMNH</strain>
    </source>
</reference>
<dbReference type="PANTHER" id="PTHR11705:SF119">
    <property type="entry name" value="OS02G0119300 PROTEIN"/>
    <property type="match status" value="1"/>
</dbReference>
<dbReference type="SUPFAM" id="SSF53187">
    <property type="entry name" value="Zn-dependent exopeptidases"/>
    <property type="match status" value="1"/>
</dbReference>
<organism evidence="8 9">
    <name type="scientific">Cymbomonas tetramitiformis</name>
    <dbReference type="NCBI Taxonomy" id="36881"/>
    <lineage>
        <taxon>Eukaryota</taxon>
        <taxon>Viridiplantae</taxon>
        <taxon>Chlorophyta</taxon>
        <taxon>Pyramimonadophyceae</taxon>
        <taxon>Pyramimonadales</taxon>
        <taxon>Pyramimonadaceae</taxon>
        <taxon>Cymbomonas</taxon>
    </lineage>
</organism>
<dbReference type="Gene3D" id="3.40.630.10">
    <property type="entry name" value="Zn peptidases"/>
    <property type="match status" value="1"/>
</dbReference>
<feature type="coiled-coil region" evidence="4">
    <location>
        <begin position="465"/>
        <end position="530"/>
    </location>
</feature>
<name>A0AAE0L808_9CHLO</name>
<comment type="cofactor">
    <cofactor evidence="1">
        <name>Zn(2+)</name>
        <dbReference type="ChEBI" id="CHEBI:29105"/>
    </cofactor>
</comment>
<sequence>MDIFNELAQNHPNRVRKDSMRQNNIDLEYFTFSNFDDDAEQQKARILLVFGEHARELITSEVALWFGRLLAGDTSELSTWTQMHDAQMLSVKTLGETIPQNIGDWAESILSRCVIKLIPVEVPSSRRAVEQGDVCRRKTTSGVDLNRNWPVAWRNYPRNAEEFGGMMPFSEAESRIVRDIALAWQPHAYTTVHSGEWALYTSWDHKPKWGERLPADTPSLLSKMDVHCECENGAAGQVSGYLAFGTSMDYFYQELLTPYPMTVEVYGPDNIGKKAKPKRQLRWHEGPALSEGDSGGKALTLLERAGDGDDPLADSPEAGRRLHQNGQAQAQRMWGRRELGCFKMFNPVTREEYRQVVADWSSAFLVLASHVADALEGGTIPLHWEVPAAQGQPAGNLNPAVARLRGGQIGHPVDHPLADGALKLGFADTSLSAVDQRWSAYHLDVKRASDEKKRAKQQAYLERRMAIEKEQREKEAAKAKAARDQAEAAEAAAAKEAAAVRREEELQLRIQEARDALRVAEGEASAMTADVAAQANEQPHRGPVGLQRAVPVLVSAMALILVCVVLRRISAWRDIGSELSSHTIRSCSCHTYSLARLLVLPLSLHRRTLEMNAYASCVAMIW</sequence>
<dbReference type="GO" id="GO:0008270">
    <property type="term" value="F:zinc ion binding"/>
    <property type="evidence" value="ECO:0007669"/>
    <property type="project" value="InterPro"/>
</dbReference>
<proteinExistence type="inferred from homology"/>
<dbReference type="InterPro" id="IPR034269">
    <property type="entry name" value="At5g42320_M14_CPD"/>
</dbReference>
<evidence type="ECO:0000313" key="9">
    <source>
        <dbReference type="Proteomes" id="UP001190700"/>
    </source>
</evidence>
<comment type="similarity">
    <text evidence="2 3">Belongs to the peptidase M14 family.</text>
</comment>
<evidence type="ECO:0000256" key="3">
    <source>
        <dbReference type="PROSITE-ProRule" id="PRU01379"/>
    </source>
</evidence>
<feature type="transmembrane region" description="Helical" evidence="6">
    <location>
        <begin position="549"/>
        <end position="566"/>
    </location>
</feature>
<feature type="active site" description="Proton donor/acceptor" evidence="3">
    <location>
        <position position="264"/>
    </location>
</feature>
<keyword evidence="6" id="KW-1133">Transmembrane helix</keyword>
<feature type="domain" description="Peptidase M14" evidence="7">
    <location>
        <begin position="1"/>
        <end position="303"/>
    </location>
</feature>
<accession>A0AAE0L808</accession>
<evidence type="ECO:0000256" key="2">
    <source>
        <dbReference type="ARBA" id="ARBA00005988"/>
    </source>
</evidence>
<dbReference type="EMBL" id="LGRX02007304">
    <property type="protein sequence ID" value="KAK3275297.1"/>
    <property type="molecule type" value="Genomic_DNA"/>
</dbReference>
<dbReference type="GO" id="GO:0004181">
    <property type="term" value="F:metallocarboxypeptidase activity"/>
    <property type="evidence" value="ECO:0007669"/>
    <property type="project" value="InterPro"/>
</dbReference>
<dbReference type="Pfam" id="PF00246">
    <property type="entry name" value="Peptidase_M14"/>
    <property type="match status" value="1"/>
</dbReference>
<keyword evidence="6" id="KW-0472">Membrane</keyword>
<dbReference type="PROSITE" id="PS52035">
    <property type="entry name" value="PEPTIDASE_M14"/>
    <property type="match status" value="1"/>
</dbReference>
<dbReference type="CDD" id="cd06227">
    <property type="entry name" value="M14-CPA-like"/>
    <property type="match status" value="1"/>
</dbReference>
<evidence type="ECO:0000313" key="8">
    <source>
        <dbReference type="EMBL" id="KAK3275297.1"/>
    </source>
</evidence>
<dbReference type="Proteomes" id="UP001190700">
    <property type="component" value="Unassembled WGS sequence"/>
</dbReference>
<evidence type="ECO:0000256" key="1">
    <source>
        <dbReference type="ARBA" id="ARBA00001947"/>
    </source>
</evidence>